<dbReference type="GO" id="GO:0015159">
    <property type="term" value="F:polysaccharide transmembrane transporter activity"/>
    <property type="evidence" value="ECO:0007669"/>
    <property type="project" value="InterPro"/>
</dbReference>
<keyword evidence="19" id="KW-1185">Reference proteome</keyword>
<evidence type="ECO:0000256" key="11">
    <source>
        <dbReference type="ARBA" id="ARBA00023136"/>
    </source>
</evidence>
<dbReference type="GO" id="GO:0006811">
    <property type="term" value="P:monoatomic ion transport"/>
    <property type="evidence" value="ECO:0007669"/>
    <property type="project" value="UniProtKB-KW"/>
</dbReference>
<evidence type="ECO:0000259" key="15">
    <source>
        <dbReference type="Pfam" id="PF02563"/>
    </source>
</evidence>
<evidence type="ECO:0000256" key="1">
    <source>
        <dbReference type="ARBA" id="ARBA00004571"/>
    </source>
</evidence>
<evidence type="ECO:0000256" key="5">
    <source>
        <dbReference type="ARBA" id="ARBA00022597"/>
    </source>
</evidence>
<accession>A0A1R3T9G8</accession>
<feature type="domain" description="Soluble ligand binding" evidence="16">
    <location>
        <begin position="304"/>
        <end position="351"/>
    </location>
</feature>
<evidence type="ECO:0000259" key="16">
    <source>
        <dbReference type="Pfam" id="PF10531"/>
    </source>
</evidence>
<comment type="similarity">
    <text evidence="2">Belongs to the BexD/CtrA/VexA family.</text>
</comment>
<evidence type="ECO:0000256" key="2">
    <source>
        <dbReference type="ARBA" id="ARBA00009450"/>
    </source>
</evidence>
<evidence type="ECO:0000256" key="9">
    <source>
        <dbReference type="ARBA" id="ARBA00023065"/>
    </source>
</evidence>
<keyword evidence="12" id="KW-0564">Palmitate</keyword>
<dbReference type="InterPro" id="IPR019554">
    <property type="entry name" value="Soluble_ligand-bd"/>
</dbReference>
<keyword evidence="6" id="KW-0812">Transmembrane</keyword>
<dbReference type="PANTHER" id="PTHR33619">
    <property type="entry name" value="POLYSACCHARIDE EXPORT PROTEIN GFCE-RELATED"/>
    <property type="match status" value="1"/>
</dbReference>
<keyword evidence="10" id="KW-0626">Porin</keyword>
<dbReference type="EMBL" id="LT605205">
    <property type="protein sequence ID" value="SCD20224.1"/>
    <property type="molecule type" value="Genomic_DNA"/>
</dbReference>
<name>A0A1R3T9G8_9BACT</name>
<evidence type="ECO:0000256" key="3">
    <source>
        <dbReference type="ARBA" id="ARBA00022448"/>
    </source>
</evidence>
<dbReference type="Pfam" id="PF22461">
    <property type="entry name" value="SLBB_2"/>
    <property type="match status" value="1"/>
</dbReference>
<keyword evidence="3" id="KW-0813">Transport</keyword>
<keyword evidence="13" id="KW-0998">Cell outer membrane</keyword>
<gene>
    <name evidence="18" type="ORF">PSM36_1402</name>
</gene>
<dbReference type="AlphaFoldDB" id="A0A1R3T9G8"/>
<feature type="domain" description="Soluble ligand binding" evidence="16">
    <location>
        <begin position="478"/>
        <end position="527"/>
    </location>
</feature>
<keyword evidence="11" id="KW-0472">Membrane</keyword>
<evidence type="ECO:0000313" key="18">
    <source>
        <dbReference type="EMBL" id="SCD20224.1"/>
    </source>
</evidence>
<dbReference type="GO" id="GO:0046930">
    <property type="term" value="C:pore complex"/>
    <property type="evidence" value="ECO:0007669"/>
    <property type="project" value="UniProtKB-KW"/>
</dbReference>
<dbReference type="RefSeq" id="WP_076930101.1">
    <property type="nucleotide sequence ID" value="NZ_LT605205.1"/>
</dbReference>
<dbReference type="KEGG" id="psac:PSM36_1402"/>
<dbReference type="Pfam" id="PF10531">
    <property type="entry name" value="SLBB"/>
    <property type="match status" value="3"/>
</dbReference>
<evidence type="ECO:0000256" key="10">
    <source>
        <dbReference type="ARBA" id="ARBA00023114"/>
    </source>
</evidence>
<dbReference type="GO" id="GO:0015288">
    <property type="term" value="F:porin activity"/>
    <property type="evidence" value="ECO:0007669"/>
    <property type="project" value="UniProtKB-KW"/>
</dbReference>
<evidence type="ECO:0000256" key="12">
    <source>
        <dbReference type="ARBA" id="ARBA00023139"/>
    </source>
</evidence>
<dbReference type="InterPro" id="IPR049712">
    <property type="entry name" value="Poly_export"/>
</dbReference>
<keyword evidence="7" id="KW-0732">Signal</keyword>
<protein>
    <submittedName>
        <fullName evidence="18">Wza</fullName>
    </submittedName>
</protein>
<dbReference type="Proteomes" id="UP000187464">
    <property type="component" value="Chromosome I"/>
</dbReference>
<evidence type="ECO:0000256" key="6">
    <source>
        <dbReference type="ARBA" id="ARBA00022692"/>
    </source>
</evidence>
<feature type="domain" description="Polysaccharide export protein N-terminal" evidence="15">
    <location>
        <begin position="132"/>
        <end position="198"/>
    </location>
</feature>
<dbReference type="GO" id="GO:0009279">
    <property type="term" value="C:cell outer membrane"/>
    <property type="evidence" value="ECO:0007669"/>
    <property type="project" value="UniProtKB-SubCell"/>
</dbReference>
<evidence type="ECO:0000256" key="13">
    <source>
        <dbReference type="ARBA" id="ARBA00023237"/>
    </source>
</evidence>
<sequence>MHRETRITVLITLLFFLSCGLFAQMSDQQVIQELRKYENSGMSQQQILTELQRKGVTTAQLQRLRAQYEERQNVTDGGVESNYDPSEKSFRDMSEIPVITAQTVQAAPEDRVYGQDFFTAGNLTFAPNMNMPTPANYVLGPGDEVIIDVWGNSELNVRYTITPDGHITVPGLGRIMLNGLNVQQAEAKIRNEFSSIYSDLDSSAPGTFLAISVGNVRTIKVNVMGEVVTPGTYTLSSFASAFHALYVSGGPSKIGSLRNIRIFRAGRNVATVDLYEYLMKGDNTGDINLHDGDIVMVEPYSTLAQITGEVRRPMWYEMREDETLEDLIRFAGGFSGNAYRANVTLHRKGVNEMEAHTLNQPEYASFKMQDGDRIEVGDILDKYSNMVEITGAVERPGKYAVGDRIKTVRDLVEIALGPTGDAYLYRALLYREQDDLRQTMESFDLDALLNNRIADIPLRKNDRLHVPSIFSIEDSLTISVGGSVRAPGNYPFALNMRIEDALLRAGGLSEEASTARVDIYRRIKDPSSTTVPRTMSEVYTFTLEEGKIVSSDPTFVLQPFDQIVVRRSPGYEAQENVTIAGEILFGGRYAKRMRNERLSSLVERAGGLTEYAYVKGAKLQRRSTPEEIERSRKALMTQARIGSDSTFVDELDLSMQYVGIDLEKALKNPGGSDDIILREGDVLTIPQFNNTVKISGGVMYPNTVTYQKNLKLGGYVRQAGGYSRLAMKSKPFVIYANGKVATGRWARIEPGCEIVVPEKPDREPMSLQGILGISTSIASIALLISNLVK</sequence>
<dbReference type="PROSITE" id="PS51257">
    <property type="entry name" value="PROKAR_LIPOPROTEIN"/>
    <property type="match status" value="1"/>
</dbReference>
<evidence type="ECO:0000256" key="8">
    <source>
        <dbReference type="ARBA" id="ARBA00023047"/>
    </source>
</evidence>
<dbReference type="STRING" id="1642647.PSM36_1402"/>
<evidence type="ECO:0000256" key="14">
    <source>
        <dbReference type="ARBA" id="ARBA00023288"/>
    </source>
</evidence>
<evidence type="ECO:0000256" key="4">
    <source>
        <dbReference type="ARBA" id="ARBA00022452"/>
    </source>
</evidence>
<proteinExistence type="inferred from homology"/>
<dbReference type="InterPro" id="IPR003715">
    <property type="entry name" value="Poly_export_N"/>
</dbReference>
<keyword evidence="9" id="KW-0406">Ion transport</keyword>
<evidence type="ECO:0000256" key="7">
    <source>
        <dbReference type="ARBA" id="ARBA00022729"/>
    </source>
</evidence>
<evidence type="ECO:0000313" key="19">
    <source>
        <dbReference type="Proteomes" id="UP000187464"/>
    </source>
</evidence>
<organism evidence="18 19">
    <name type="scientific">Proteiniphilum saccharofermentans</name>
    <dbReference type="NCBI Taxonomy" id="1642647"/>
    <lineage>
        <taxon>Bacteria</taxon>
        <taxon>Pseudomonadati</taxon>
        <taxon>Bacteroidota</taxon>
        <taxon>Bacteroidia</taxon>
        <taxon>Bacteroidales</taxon>
        <taxon>Dysgonomonadaceae</taxon>
        <taxon>Proteiniphilum</taxon>
    </lineage>
</organism>
<evidence type="ECO:0000259" key="17">
    <source>
        <dbReference type="Pfam" id="PF22461"/>
    </source>
</evidence>
<keyword evidence="8" id="KW-0625">Polysaccharide transport</keyword>
<keyword evidence="14" id="KW-0449">Lipoprotein</keyword>
<keyword evidence="5" id="KW-0762">Sugar transport</keyword>
<comment type="subcellular location">
    <subcellularLocation>
        <location evidence="1">Cell outer membrane</location>
        <topology evidence="1">Multi-pass membrane protein</topology>
    </subcellularLocation>
</comment>
<dbReference type="InterPro" id="IPR054765">
    <property type="entry name" value="SLBB_dom"/>
</dbReference>
<dbReference type="Pfam" id="PF02563">
    <property type="entry name" value="Poly_export"/>
    <property type="match status" value="1"/>
</dbReference>
<feature type="domain" description="SLBB" evidence="17">
    <location>
        <begin position="220"/>
        <end position="297"/>
    </location>
</feature>
<dbReference type="Gene3D" id="3.10.560.10">
    <property type="entry name" value="Outer membrane lipoprotein wza domain like"/>
    <property type="match status" value="6"/>
</dbReference>
<feature type="domain" description="Soluble ligand binding" evidence="16">
    <location>
        <begin position="386"/>
        <end position="432"/>
    </location>
</feature>
<keyword evidence="4" id="KW-1134">Transmembrane beta strand</keyword>
<dbReference type="Gene3D" id="3.30.1950.10">
    <property type="entry name" value="wza like domain"/>
    <property type="match status" value="1"/>
</dbReference>
<reference evidence="18 19" key="1">
    <citation type="submission" date="2016-08" db="EMBL/GenBank/DDBJ databases">
        <authorList>
            <person name="Seilhamer J.J."/>
        </authorList>
    </citation>
    <scope>NUCLEOTIDE SEQUENCE [LARGE SCALE GENOMIC DNA]</scope>
    <source>
        <strain evidence="18">M3/6</strain>
    </source>
</reference>
<dbReference type="PANTHER" id="PTHR33619:SF3">
    <property type="entry name" value="POLYSACCHARIDE EXPORT PROTEIN GFCE-RELATED"/>
    <property type="match status" value="1"/>
</dbReference>